<organism evidence="1 2">
    <name type="scientific">Bosea rubneri</name>
    <dbReference type="NCBI Taxonomy" id="3075434"/>
    <lineage>
        <taxon>Bacteria</taxon>
        <taxon>Pseudomonadati</taxon>
        <taxon>Pseudomonadota</taxon>
        <taxon>Alphaproteobacteria</taxon>
        <taxon>Hyphomicrobiales</taxon>
        <taxon>Boseaceae</taxon>
        <taxon>Bosea</taxon>
    </lineage>
</organism>
<dbReference type="RefSeq" id="WP_316018361.1">
    <property type="nucleotide sequence ID" value="NZ_JAWDID010000014.1"/>
</dbReference>
<comment type="caution">
    <text evidence="1">The sequence shown here is derived from an EMBL/GenBank/DDBJ whole genome shotgun (WGS) entry which is preliminary data.</text>
</comment>
<proteinExistence type="predicted"/>
<reference evidence="1 2" key="1">
    <citation type="submission" date="2023-09" db="EMBL/GenBank/DDBJ databases">
        <title>Whole genome shotgun sequencing (WGS) of Bosea sp. ZW T0_25, isolated from stored onions (Allium cepa).</title>
        <authorList>
            <person name="Stoll D.A."/>
            <person name="Huch M."/>
        </authorList>
    </citation>
    <scope>NUCLEOTIDE SEQUENCE [LARGE SCALE GENOMIC DNA]</scope>
    <source>
        <strain evidence="1 2">ZW T0_25</strain>
    </source>
</reference>
<gene>
    <name evidence="1" type="ORF">RKE40_11395</name>
</gene>
<accession>A0ABU3S6S2</accession>
<evidence type="ECO:0000313" key="2">
    <source>
        <dbReference type="Proteomes" id="UP001254257"/>
    </source>
</evidence>
<sequence length="76" mass="8064">MAETDDYGRHEVLHMAAFLGRAVASELTDHPQVKANPAWLALADQAAEALAALYQAVGAAHMRDDQAGIHVGKSVL</sequence>
<dbReference type="EMBL" id="JAWDID010000014">
    <property type="protein sequence ID" value="MDU0340493.1"/>
    <property type="molecule type" value="Genomic_DNA"/>
</dbReference>
<protein>
    <submittedName>
        <fullName evidence="1">Uncharacterized protein</fullName>
    </submittedName>
</protein>
<dbReference type="Proteomes" id="UP001254257">
    <property type="component" value="Unassembled WGS sequence"/>
</dbReference>
<keyword evidence="2" id="KW-1185">Reference proteome</keyword>
<name>A0ABU3S6S2_9HYPH</name>
<evidence type="ECO:0000313" key="1">
    <source>
        <dbReference type="EMBL" id="MDU0340493.1"/>
    </source>
</evidence>